<proteinExistence type="predicted"/>
<accession>A0A1X0NTN2</accession>
<feature type="non-terminal residue" evidence="2">
    <location>
        <position position="1"/>
    </location>
</feature>
<evidence type="ECO:0000313" key="2">
    <source>
        <dbReference type="EMBL" id="ORC88042.1"/>
    </source>
</evidence>
<gene>
    <name evidence="2" type="ORF">TM35_000192860</name>
</gene>
<dbReference type="RefSeq" id="XP_028882108.1">
    <property type="nucleotide sequence ID" value="XM_029026784.1"/>
</dbReference>
<feature type="non-terminal residue" evidence="2">
    <location>
        <position position="108"/>
    </location>
</feature>
<dbReference type="Proteomes" id="UP000192257">
    <property type="component" value="Unassembled WGS sequence"/>
</dbReference>
<dbReference type="EMBL" id="NBCO01000019">
    <property type="protein sequence ID" value="ORC88042.1"/>
    <property type="molecule type" value="Genomic_DNA"/>
</dbReference>
<comment type="caution">
    <text evidence="2">The sequence shown here is derived from an EMBL/GenBank/DDBJ whole genome shotgun (WGS) entry which is preliminary data.</text>
</comment>
<evidence type="ECO:0000313" key="3">
    <source>
        <dbReference type="Proteomes" id="UP000192257"/>
    </source>
</evidence>
<keyword evidence="3" id="KW-1185">Reference proteome</keyword>
<sequence length="108" mass="12004">VSTTPVETEVVRKTGEEQMNSKTMKRQSDNAMMTLRNAVGSHPDPGAEKNAEGSHSTTPPVPLYSEGAGTFSTLSEENVFHEDEGDMTPQNTDESAVDCRHWDQFRRY</sequence>
<organism evidence="2 3">
    <name type="scientific">Trypanosoma theileri</name>
    <dbReference type="NCBI Taxonomy" id="67003"/>
    <lineage>
        <taxon>Eukaryota</taxon>
        <taxon>Discoba</taxon>
        <taxon>Euglenozoa</taxon>
        <taxon>Kinetoplastea</taxon>
        <taxon>Metakinetoplastina</taxon>
        <taxon>Trypanosomatida</taxon>
        <taxon>Trypanosomatidae</taxon>
        <taxon>Trypanosoma</taxon>
    </lineage>
</organism>
<name>A0A1X0NTN2_9TRYP</name>
<dbReference type="AlphaFoldDB" id="A0A1X0NTN2"/>
<dbReference type="GeneID" id="39986564"/>
<evidence type="ECO:0000256" key="1">
    <source>
        <dbReference type="SAM" id="MobiDB-lite"/>
    </source>
</evidence>
<protein>
    <submittedName>
        <fullName evidence="2">Uncharacterized protein</fullName>
    </submittedName>
</protein>
<dbReference type="VEuPathDB" id="TriTrypDB:TM35_000192860"/>
<reference evidence="2 3" key="1">
    <citation type="submission" date="2017-03" db="EMBL/GenBank/DDBJ databases">
        <title>An alternative strategy for trypanosome survival in the mammalian bloodstream revealed through genome and transcriptome analysis of the ubiquitous bovine parasite Trypanosoma (Megatrypanum) theileri.</title>
        <authorList>
            <person name="Kelly S."/>
            <person name="Ivens A."/>
            <person name="Mott A."/>
            <person name="O'Neill E."/>
            <person name="Emms D."/>
            <person name="Macleod O."/>
            <person name="Voorheis P."/>
            <person name="Matthews J."/>
            <person name="Matthews K."/>
            <person name="Carrington M."/>
        </authorList>
    </citation>
    <scope>NUCLEOTIDE SEQUENCE [LARGE SCALE GENOMIC DNA]</scope>
    <source>
        <strain evidence="2">Edinburgh</strain>
    </source>
</reference>
<feature type="region of interest" description="Disordered" evidence="1">
    <location>
        <begin position="1"/>
        <end position="97"/>
    </location>
</feature>